<gene>
    <name evidence="2" type="ORF">MHA01_28030</name>
</gene>
<organism evidence="2 3">
    <name type="scientific">Marinococcus halophilus</name>
    <dbReference type="NCBI Taxonomy" id="1371"/>
    <lineage>
        <taxon>Bacteria</taxon>
        <taxon>Bacillati</taxon>
        <taxon>Bacillota</taxon>
        <taxon>Bacilli</taxon>
        <taxon>Bacillales</taxon>
        <taxon>Bacillaceae</taxon>
        <taxon>Marinococcus</taxon>
    </lineage>
</organism>
<evidence type="ECO:0000313" key="3">
    <source>
        <dbReference type="Proteomes" id="UP000321051"/>
    </source>
</evidence>
<keyword evidence="1" id="KW-0472">Membrane</keyword>
<dbReference type="Proteomes" id="UP000321051">
    <property type="component" value="Unassembled WGS sequence"/>
</dbReference>
<reference evidence="2 3" key="1">
    <citation type="submission" date="2019-07" db="EMBL/GenBank/DDBJ databases">
        <title>Whole genome shotgun sequence of Marinococcus halophilus NBRC 102359.</title>
        <authorList>
            <person name="Hosoyama A."/>
            <person name="Uohara A."/>
            <person name="Ohji S."/>
            <person name="Ichikawa N."/>
        </authorList>
    </citation>
    <scope>NUCLEOTIDE SEQUENCE [LARGE SCALE GENOMIC DNA]</scope>
    <source>
        <strain evidence="2 3">NBRC 102359</strain>
    </source>
</reference>
<dbReference type="AlphaFoldDB" id="A0A510Y938"/>
<comment type="caution">
    <text evidence="2">The sequence shown here is derived from an EMBL/GenBank/DDBJ whole genome shotgun (WGS) entry which is preliminary data.</text>
</comment>
<keyword evidence="1" id="KW-0812">Transmembrane</keyword>
<accession>A0A510Y938</accession>
<keyword evidence="3" id="KW-1185">Reference proteome</keyword>
<proteinExistence type="predicted"/>
<feature type="transmembrane region" description="Helical" evidence="1">
    <location>
        <begin position="12"/>
        <end position="33"/>
    </location>
</feature>
<evidence type="ECO:0000313" key="2">
    <source>
        <dbReference type="EMBL" id="GEK59898.1"/>
    </source>
</evidence>
<sequence length="59" mass="7077">MSKTYESWDFVQILNTIFLLGMRSLIQMIKYRYNRLVVINKKRDALISNLRSISFFITS</sequence>
<keyword evidence="1" id="KW-1133">Transmembrane helix</keyword>
<protein>
    <submittedName>
        <fullName evidence="2">Uncharacterized protein</fullName>
    </submittedName>
</protein>
<evidence type="ECO:0000256" key="1">
    <source>
        <dbReference type="SAM" id="Phobius"/>
    </source>
</evidence>
<dbReference type="EMBL" id="BJUN01000021">
    <property type="protein sequence ID" value="GEK59898.1"/>
    <property type="molecule type" value="Genomic_DNA"/>
</dbReference>
<name>A0A510Y938_MARHA</name>